<feature type="region of interest" description="Disordered" evidence="1">
    <location>
        <begin position="72"/>
        <end position="129"/>
    </location>
</feature>
<dbReference type="EMBL" id="FN649760">
    <property type="protein sequence ID" value="CBN78270.1"/>
    <property type="molecule type" value="Genomic_DNA"/>
</dbReference>
<protein>
    <submittedName>
        <fullName evidence="2">Uncharacterized protein</fullName>
    </submittedName>
</protein>
<evidence type="ECO:0000256" key="1">
    <source>
        <dbReference type="SAM" id="MobiDB-lite"/>
    </source>
</evidence>
<name>D8LNR0_ECTSI</name>
<sequence>MSRSKIYGALSFMVVLHDGSGFLGPALRATTSDLSLLSRSEAGLRRTGCVKRTSSSNLGVALSRSCLSRSERGGITMMAKKRRRRRVDGGKSAAKTPPKPAVPEPEVDVDGEDEDDEDEGGVVMPPMPSELGVDAVMTAQKFQGEDMLSPAAFQPKPEVSDLEMAGGGGLSGRDLLDEPSTERKRSKYSGFDLDVELPMESESRKSGKGGLGSVMSPDGVMPLPDFRELAKKPRKKDREQKATKVDEANKVERGNMAAFTKLLELDPEADSEEALFTTESYDAFSSVLGEGKPFVGIANSYLQSGHTVLLALVLLCGFVEIPGFPLTSLPYDVREFLKTGLLVTYVINAGIAYLSYLEAKRIGQPAGFWAVKGFVLGGLSFNELSQIEPVKVKPTGGRERRG</sequence>
<evidence type="ECO:0000313" key="3">
    <source>
        <dbReference type="Proteomes" id="UP000002630"/>
    </source>
</evidence>
<feature type="compositionally biased region" description="Basic and acidic residues" evidence="1">
    <location>
        <begin position="174"/>
        <end position="183"/>
    </location>
</feature>
<organism evidence="2 3">
    <name type="scientific">Ectocarpus siliculosus</name>
    <name type="common">Brown alga</name>
    <name type="synonym">Conferva siliculosa</name>
    <dbReference type="NCBI Taxonomy" id="2880"/>
    <lineage>
        <taxon>Eukaryota</taxon>
        <taxon>Sar</taxon>
        <taxon>Stramenopiles</taxon>
        <taxon>Ochrophyta</taxon>
        <taxon>PX clade</taxon>
        <taxon>Phaeophyceae</taxon>
        <taxon>Ectocarpales</taxon>
        <taxon>Ectocarpaceae</taxon>
        <taxon>Ectocarpus</taxon>
    </lineage>
</organism>
<gene>
    <name evidence="2" type="ORF">Esi_0005_0142</name>
</gene>
<dbReference type="InParanoid" id="D8LNR0"/>
<evidence type="ECO:0000313" key="2">
    <source>
        <dbReference type="EMBL" id="CBN78270.1"/>
    </source>
</evidence>
<dbReference type="eggNOG" id="ENOG502S6TZ">
    <property type="taxonomic scope" value="Eukaryota"/>
</dbReference>
<feature type="compositionally biased region" description="Acidic residues" evidence="1">
    <location>
        <begin position="105"/>
        <end position="120"/>
    </location>
</feature>
<keyword evidence="3" id="KW-1185">Reference proteome</keyword>
<proteinExistence type="predicted"/>
<dbReference type="Proteomes" id="UP000002630">
    <property type="component" value="Unassembled WGS sequence"/>
</dbReference>
<feature type="region of interest" description="Disordered" evidence="1">
    <location>
        <begin position="159"/>
        <end position="245"/>
    </location>
</feature>
<feature type="compositionally biased region" description="Basic and acidic residues" evidence="1">
    <location>
        <begin position="225"/>
        <end position="245"/>
    </location>
</feature>
<accession>D8LNR0</accession>
<reference evidence="2 3" key="1">
    <citation type="journal article" date="2010" name="Nature">
        <title>The Ectocarpus genome and the independent evolution of multicellularity in brown algae.</title>
        <authorList>
            <person name="Cock J.M."/>
            <person name="Sterck L."/>
            <person name="Rouze P."/>
            <person name="Scornet D."/>
            <person name="Allen A.E."/>
            <person name="Amoutzias G."/>
            <person name="Anthouard V."/>
            <person name="Artiguenave F."/>
            <person name="Aury J.M."/>
            <person name="Badger J.H."/>
            <person name="Beszteri B."/>
            <person name="Billiau K."/>
            <person name="Bonnet E."/>
            <person name="Bothwell J.H."/>
            <person name="Bowler C."/>
            <person name="Boyen C."/>
            <person name="Brownlee C."/>
            <person name="Carrano C.J."/>
            <person name="Charrier B."/>
            <person name="Cho G.Y."/>
            <person name="Coelho S.M."/>
            <person name="Collen J."/>
            <person name="Corre E."/>
            <person name="Da Silva C."/>
            <person name="Delage L."/>
            <person name="Delaroque N."/>
            <person name="Dittami S.M."/>
            <person name="Doulbeau S."/>
            <person name="Elias M."/>
            <person name="Farnham G."/>
            <person name="Gachon C.M."/>
            <person name="Gschloessl B."/>
            <person name="Heesch S."/>
            <person name="Jabbari K."/>
            <person name="Jubin C."/>
            <person name="Kawai H."/>
            <person name="Kimura K."/>
            <person name="Kloareg B."/>
            <person name="Kupper F.C."/>
            <person name="Lang D."/>
            <person name="Le Bail A."/>
            <person name="Leblanc C."/>
            <person name="Lerouge P."/>
            <person name="Lohr M."/>
            <person name="Lopez P.J."/>
            <person name="Martens C."/>
            <person name="Maumus F."/>
            <person name="Michel G."/>
            <person name="Miranda-Saavedra D."/>
            <person name="Morales J."/>
            <person name="Moreau H."/>
            <person name="Motomura T."/>
            <person name="Nagasato C."/>
            <person name="Napoli C.A."/>
            <person name="Nelson D.R."/>
            <person name="Nyvall-Collen P."/>
            <person name="Peters A.F."/>
            <person name="Pommier C."/>
            <person name="Potin P."/>
            <person name="Poulain J."/>
            <person name="Quesneville H."/>
            <person name="Read B."/>
            <person name="Rensing S.A."/>
            <person name="Ritter A."/>
            <person name="Rousvoal S."/>
            <person name="Samanta M."/>
            <person name="Samson G."/>
            <person name="Schroeder D.C."/>
            <person name="Segurens B."/>
            <person name="Strittmatter M."/>
            <person name="Tonon T."/>
            <person name="Tregear J.W."/>
            <person name="Valentin K."/>
            <person name="von Dassow P."/>
            <person name="Yamagishi T."/>
            <person name="Van de Peer Y."/>
            <person name="Wincker P."/>
        </authorList>
    </citation>
    <scope>NUCLEOTIDE SEQUENCE [LARGE SCALE GENOMIC DNA]</scope>
    <source>
        <strain evidence="3">Ec32 / CCAP1310/4</strain>
    </source>
</reference>
<dbReference type="OrthoDB" id="5813at2759"/>
<dbReference type="AlphaFoldDB" id="D8LNR0"/>